<dbReference type="OMA" id="KRNHLNA"/>
<dbReference type="EMBL" id="CP012524">
    <property type="protein sequence ID" value="ALC42411.1"/>
    <property type="molecule type" value="Genomic_DNA"/>
</dbReference>
<feature type="non-terminal residue" evidence="2">
    <location>
        <position position="1"/>
    </location>
</feature>
<dbReference type="AlphaFoldDB" id="A0A0M5J7K0"/>
<accession>A0A0M5J7K0</accession>
<keyword evidence="3" id="KW-1185">Reference proteome</keyword>
<reference evidence="2 3" key="1">
    <citation type="submission" date="2015-08" db="EMBL/GenBank/DDBJ databases">
        <title>Ancestral chromatin configuration constrains chromatin evolution on differentiating sex chromosomes in Drosophila.</title>
        <authorList>
            <person name="Zhou Q."/>
            <person name="Bachtrog D."/>
        </authorList>
    </citation>
    <scope>NUCLEOTIDE SEQUENCE [LARGE SCALE GENOMIC DNA]</scope>
    <source>
        <tissue evidence="2">Whole larvae</tissue>
    </source>
</reference>
<keyword evidence="1" id="KW-0175">Coiled coil</keyword>
<protein>
    <submittedName>
        <fullName evidence="2">CG30120</fullName>
    </submittedName>
</protein>
<gene>
    <name evidence="2" type="ORF">Dbus_chr2Rg1990</name>
</gene>
<dbReference type="Proteomes" id="UP000494163">
    <property type="component" value="Chromosome 2R"/>
</dbReference>
<feature type="coiled-coil region" evidence="1">
    <location>
        <begin position="105"/>
        <end position="151"/>
    </location>
</feature>
<proteinExistence type="predicted"/>
<evidence type="ECO:0000313" key="2">
    <source>
        <dbReference type="EMBL" id="ALC42411.1"/>
    </source>
</evidence>
<evidence type="ECO:0000256" key="1">
    <source>
        <dbReference type="SAM" id="Coils"/>
    </source>
</evidence>
<sequence length="436" mass="51934">SSRILIDYIRPEDYLEPDAPKPINLCIDDFNARGEVANPRAPCVVTTIDPDYIKDASLQRLARKFRMKTDILLLREITRNKFMCFATHEMFLDRKREVEHQNKLYEEAEEFHKFADESLKKMEANEFKKMMEAQENLKKLKENKVADELNQMKLQHQRVLMEVQEVYGRFQYLLNERKPAGLEQVQQVREYMEQIVRPYLAKRNHLNAEIWIKGYERNRLKVSNYNRRFTQLALLNHIVGILHDKAQKTQKRNMTAVVFLQQPEFLQKRVAALQQRAHELFNDYEQVYCKDKLNLKLTSIVPVILKQLQNKVQPAQQLKQELPKTPPRKCSKQLLKSTEQQARPSVIKSVNYNDEQDTTLAKVEKIQAYALELLGKLDTIPPDELRSLEQRVRRNMAKRKDMSRRALVKQNRLHNWMEHFKKHHRLQQAQRQKNKL</sequence>
<dbReference type="SMR" id="A0A0M5J7K0"/>
<name>A0A0M5J7K0_DROBS</name>
<evidence type="ECO:0000313" key="3">
    <source>
        <dbReference type="Proteomes" id="UP000494163"/>
    </source>
</evidence>
<organism evidence="2 3">
    <name type="scientific">Drosophila busckii</name>
    <name type="common">Fruit fly</name>
    <dbReference type="NCBI Taxonomy" id="30019"/>
    <lineage>
        <taxon>Eukaryota</taxon>
        <taxon>Metazoa</taxon>
        <taxon>Ecdysozoa</taxon>
        <taxon>Arthropoda</taxon>
        <taxon>Hexapoda</taxon>
        <taxon>Insecta</taxon>
        <taxon>Pterygota</taxon>
        <taxon>Neoptera</taxon>
        <taxon>Endopterygota</taxon>
        <taxon>Diptera</taxon>
        <taxon>Brachycera</taxon>
        <taxon>Muscomorpha</taxon>
        <taxon>Ephydroidea</taxon>
        <taxon>Drosophilidae</taxon>
        <taxon>Drosophila</taxon>
    </lineage>
</organism>
<dbReference type="OrthoDB" id="8026454at2759"/>